<evidence type="ECO:0000313" key="9">
    <source>
        <dbReference type="Proteomes" id="UP000027120"/>
    </source>
</evidence>
<dbReference type="GO" id="GO:0003724">
    <property type="term" value="F:RNA helicase activity"/>
    <property type="evidence" value="ECO:0007669"/>
    <property type="project" value="UniProtKB-EC"/>
</dbReference>
<keyword evidence="4" id="KW-0694">RNA-binding</keyword>
<dbReference type="PaxDb" id="2711-XP_006494002.1"/>
<evidence type="ECO:0000256" key="6">
    <source>
        <dbReference type="SAM" id="MobiDB-lite"/>
    </source>
</evidence>
<accession>A0A067D9T3</accession>
<dbReference type="InterPro" id="IPR014001">
    <property type="entry name" value="Helicase_ATP-bd"/>
</dbReference>
<evidence type="ECO:0000256" key="5">
    <source>
        <dbReference type="SAM" id="Coils"/>
    </source>
</evidence>
<dbReference type="PROSITE" id="PS51192">
    <property type="entry name" value="HELICASE_ATP_BIND_1"/>
    <property type="match status" value="1"/>
</dbReference>
<evidence type="ECO:0000256" key="1">
    <source>
        <dbReference type="ARBA" id="ARBA00022741"/>
    </source>
</evidence>
<dbReference type="InterPro" id="IPR011545">
    <property type="entry name" value="DEAD/DEAH_box_helicase_dom"/>
</dbReference>
<keyword evidence="2 4" id="KW-0378">Hydrolase</keyword>
<gene>
    <name evidence="8" type="ORF">CISIN_1g042526mg</name>
</gene>
<keyword evidence="9" id="KW-1185">Reference proteome</keyword>
<dbReference type="PANTHER" id="PTHR24031">
    <property type="entry name" value="RNA HELICASE"/>
    <property type="match status" value="1"/>
</dbReference>
<dbReference type="InterPro" id="IPR027417">
    <property type="entry name" value="P-loop_NTPase"/>
</dbReference>
<comment type="function">
    <text evidence="4">RNA helicase.</text>
</comment>
<dbReference type="Pfam" id="PF00270">
    <property type="entry name" value="DEAD"/>
    <property type="match status" value="1"/>
</dbReference>
<feature type="compositionally biased region" description="Basic and acidic residues" evidence="6">
    <location>
        <begin position="181"/>
        <end position="190"/>
    </location>
</feature>
<feature type="compositionally biased region" description="Polar residues" evidence="6">
    <location>
        <begin position="195"/>
        <end position="206"/>
    </location>
</feature>
<comment type="similarity">
    <text evidence="4">Belongs to the DEAD box helicase family.</text>
</comment>
<evidence type="ECO:0000313" key="8">
    <source>
        <dbReference type="EMBL" id="KDO39608.1"/>
    </source>
</evidence>
<dbReference type="EC" id="3.6.4.13" evidence="4"/>
<feature type="compositionally biased region" description="Basic residues" evidence="6">
    <location>
        <begin position="262"/>
        <end position="275"/>
    </location>
</feature>
<dbReference type="eggNOG" id="KOG0347">
    <property type="taxonomic scope" value="Eukaryota"/>
</dbReference>
<dbReference type="STRING" id="2711.A0A067D9T3"/>
<feature type="compositionally biased region" description="Basic residues" evidence="6">
    <location>
        <begin position="169"/>
        <end position="180"/>
    </location>
</feature>
<evidence type="ECO:0000256" key="3">
    <source>
        <dbReference type="ARBA" id="ARBA00022840"/>
    </source>
</evidence>
<dbReference type="AlphaFoldDB" id="A0A067D9T3"/>
<dbReference type="Gene3D" id="3.40.50.300">
    <property type="entry name" value="P-loop containing nucleotide triphosphate hydrolases"/>
    <property type="match status" value="1"/>
</dbReference>
<feature type="coiled-coil region" evidence="5">
    <location>
        <begin position="91"/>
        <end position="118"/>
    </location>
</feature>
<organism evidence="8 9">
    <name type="scientific">Citrus sinensis</name>
    <name type="common">Sweet orange</name>
    <name type="synonym">Citrus aurantium var. sinensis</name>
    <dbReference type="NCBI Taxonomy" id="2711"/>
    <lineage>
        <taxon>Eukaryota</taxon>
        <taxon>Viridiplantae</taxon>
        <taxon>Streptophyta</taxon>
        <taxon>Embryophyta</taxon>
        <taxon>Tracheophyta</taxon>
        <taxon>Spermatophyta</taxon>
        <taxon>Magnoliopsida</taxon>
        <taxon>eudicotyledons</taxon>
        <taxon>Gunneridae</taxon>
        <taxon>Pentapetalae</taxon>
        <taxon>rosids</taxon>
        <taxon>malvids</taxon>
        <taxon>Sapindales</taxon>
        <taxon>Rutaceae</taxon>
        <taxon>Aurantioideae</taxon>
        <taxon>Citrus</taxon>
    </lineage>
</organism>
<evidence type="ECO:0000256" key="2">
    <source>
        <dbReference type="ARBA" id="ARBA00022801"/>
    </source>
</evidence>
<proteinExistence type="inferred from homology"/>
<feature type="region of interest" description="Disordered" evidence="6">
    <location>
        <begin position="162"/>
        <end position="284"/>
    </location>
</feature>
<comment type="domain">
    <text evidence="4">The Q motif is unique to and characteristic of the DEAD box family of RNA helicases and controls ATP binding and hydrolysis.</text>
</comment>
<keyword evidence="5" id="KW-0175">Coiled coil</keyword>
<name>A0A067D9T3_CITSI</name>
<feature type="compositionally biased region" description="Basic residues" evidence="6">
    <location>
        <begin position="220"/>
        <end position="231"/>
    </location>
</feature>
<evidence type="ECO:0000256" key="4">
    <source>
        <dbReference type="RuleBase" id="RU365068"/>
    </source>
</evidence>
<keyword evidence="3 4" id="KW-0067">ATP-binding</keyword>
<keyword evidence="4" id="KW-0347">Helicase</keyword>
<dbReference type="GO" id="GO:0016787">
    <property type="term" value="F:hydrolase activity"/>
    <property type="evidence" value="ECO:0007669"/>
    <property type="project" value="UniProtKB-KW"/>
</dbReference>
<keyword evidence="1 4" id="KW-0547">Nucleotide-binding</keyword>
<feature type="compositionally biased region" description="Acidic residues" evidence="6">
    <location>
        <begin position="234"/>
        <end position="245"/>
    </location>
</feature>
<feature type="compositionally biased region" description="Basic and acidic residues" evidence="6">
    <location>
        <begin position="246"/>
        <end position="261"/>
    </location>
</feature>
<dbReference type="GO" id="GO:0003723">
    <property type="term" value="F:RNA binding"/>
    <property type="evidence" value="ECO:0007669"/>
    <property type="project" value="UniProtKB-UniRule"/>
</dbReference>
<dbReference type="GO" id="GO:0005524">
    <property type="term" value="F:ATP binding"/>
    <property type="evidence" value="ECO:0007669"/>
    <property type="project" value="UniProtKB-UniRule"/>
</dbReference>
<dbReference type="EMBL" id="KK786429">
    <property type="protein sequence ID" value="KDO39608.1"/>
    <property type="molecule type" value="Genomic_DNA"/>
</dbReference>
<protein>
    <recommendedName>
        <fullName evidence="4">ATP-dependent RNA helicase</fullName>
        <ecNumber evidence="4">3.6.4.13</ecNumber>
    </recommendedName>
</protein>
<comment type="catalytic activity">
    <reaction evidence="4">
        <text>ATP + H2O = ADP + phosphate + H(+)</text>
        <dbReference type="Rhea" id="RHEA:13065"/>
        <dbReference type="ChEBI" id="CHEBI:15377"/>
        <dbReference type="ChEBI" id="CHEBI:15378"/>
        <dbReference type="ChEBI" id="CHEBI:30616"/>
        <dbReference type="ChEBI" id="CHEBI:43474"/>
        <dbReference type="ChEBI" id="CHEBI:456216"/>
        <dbReference type="EC" id="3.6.4.13"/>
    </reaction>
</comment>
<dbReference type="SUPFAM" id="SSF52540">
    <property type="entry name" value="P-loop containing nucleoside triphosphate hydrolases"/>
    <property type="match status" value="1"/>
</dbReference>
<sequence length="284" mass="31412">MFHTNCATVVVVGNGPDDAQEELVNEAEISTEFDAWNELRLHPLLMKSIYKLGFKESTSILKARIPALAHQRKDVIGAAETESGKTRAFGLPALQRLLEEREKAAKMLEEKGEEAEKYAPKGHLRALIINPTRELALQVLMVASPSLKSNSLTLAMAAGSPLLTSEHSNRRKPNKRKRTRKGGEDEKLDSLKWNPLSQPKTTTLLPSSLALMNLTEGKPGKKLNSKKRKRSSANEEDSGDGDGDEDGRGVQKEEERNLKNEKGKKKKKKKKGKKIKTVEESVAG</sequence>
<dbReference type="SMR" id="A0A067D9T3"/>
<dbReference type="Proteomes" id="UP000027120">
    <property type="component" value="Unassembled WGS sequence"/>
</dbReference>
<feature type="domain" description="Helicase ATP-binding" evidence="7">
    <location>
        <begin position="66"/>
        <end position="174"/>
    </location>
</feature>
<reference evidence="8 9" key="1">
    <citation type="submission" date="2014-04" db="EMBL/GenBank/DDBJ databases">
        <authorList>
            <consortium name="International Citrus Genome Consortium"/>
            <person name="Gmitter F."/>
            <person name="Chen C."/>
            <person name="Farmerie W."/>
            <person name="Harkins T."/>
            <person name="Desany B."/>
            <person name="Mohiuddin M."/>
            <person name="Kodira C."/>
            <person name="Borodovsky M."/>
            <person name="Lomsadze A."/>
            <person name="Burns P."/>
            <person name="Jenkins J."/>
            <person name="Prochnik S."/>
            <person name="Shu S."/>
            <person name="Chapman J."/>
            <person name="Pitluck S."/>
            <person name="Schmutz J."/>
            <person name="Rokhsar D."/>
        </authorList>
    </citation>
    <scope>NUCLEOTIDE SEQUENCE</scope>
</reference>
<evidence type="ECO:0000259" key="7">
    <source>
        <dbReference type="PROSITE" id="PS51192"/>
    </source>
</evidence>
<dbReference type="GO" id="GO:0005730">
    <property type="term" value="C:nucleolus"/>
    <property type="evidence" value="ECO:0000318"/>
    <property type="project" value="GO_Central"/>
</dbReference>